<comment type="caution">
    <text evidence="1">The sequence shown here is derived from an EMBL/GenBank/DDBJ whole genome shotgun (WGS) entry which is preliminary data.</text>
</comment>
<dbReference type="EMBL" id="LAZR01003781">
    <property type="protein sequence ID" value="KKN14803.1"/>
    <property type="molecule type" value="Genomic_DNA"/>
</dbReference>
<name>A0A0F9RC13_9ZZZZ</name>
<reference evidence="1" key="1">
    <citation type="journal article" date="2015" name="Nature">
        <title>Complex archaea that bridge the gap between prokaryotes and eukaryotes.</title>
        <authorList>
            <person name="Spang A."/>
            <person name="Saw J.H."/>
            <person name="Jorgensen S.L."/>
            <person name="Zaremba-Niedzwiedzka K."/>
            <person name="Martijn J."/>
            <person name="Lind A.E."/>
            <person name="van Eijk R."/>
            <person name="Schleper C."/>
            <person name="Guy L."/>
            <person name="Ettema T.J."/>
        </authorList>
    </citation>
    <scope>NUCLEOTIDE SEQUENCE</scope>
</reference>
<protein>
    <submittedName>
        <fullName evidence="1">Uncharacterized protein</fullName>
    </submittedName>
</protein>
<proteinExistence type="predicted"/>
<dbReference type="AlphaFoldDB" id="A0A0F9RC13"/>
<accession>A0A0F9RC13</accession>
<evidence type="ECO:0000313" key="1">
    <source>
        <dbReference type="EMBL" id="KKN14803.1"/>
    </source>
</evidence>
<feature type="non-terminal residue" evidence="1">
    <location>
        <position position="28"/>
    </location>
</feature>
<organism evidence="1">
    <name type="scientific">marine sediment metagenome</name>
    <dbReference type="NCBI Taxonomy" id="412755"/>
    <lineage>
        <taxon>unclassified sequences</taxon>
        <taxon>metagenomes</taxon>
        <taxon>ecological metagenomes</taxon>
    </lineage>
</organism>
<gene>
    <name evidence="1" type="ORF">LCGC14_0992530</name>
</gene>
<sequence>MTGRVKVKAEPSLDEIIKRMRWLQSYFA</sequence>